<evidence type="ECO:0000256" key="4">
    <source>
        <dbReference type="ARBA" id="ARBA00004496"/>
    </source>
</evidence>
<feature type="domain" description="RNase H type-2" evidence="17">
    <location>
        <begin position="24"/>
        <end position="220"/>
    </location>
</feature>
<dbReference type="EC" id="3.1.26.4" evidence="6 14"/>
<feature type="binding site" evidence="14 15">
    <location>
        <position position="30"/>
    </location>
    <ligand>
        <name>a divalent metal cation</name>
        <dbReference type="ChEBI" id="CHEBI:60240"/>
    </ligand>
</feature>
<dbReference type="InterPro" id="IPR012337">
    <property type="entry name" value="RNaseH-like_sf"/>
</dbReference>
<evidence type="ECO:0000256" key="14">
    <source>
        <dbReference type="HAMAP-Rule" id="MF_00052"/>
    </source>
</evidence>
<evidence type="ECO:0000256" key="16">
    <source>
        <dbReference type="RuleBase" id="RU003515"/>
    </source>
</evidence>
<dbReference type="GO" id="GO:0030145">
    <property type="term" value="F:manganese ion binding"/>
    <property type="evidence" value="ECO:0007669"/>
    <property type="project" value="UniProtKB-UniRule"/>
</dbReference>
<evidence type="ECO:0000256" key="15">
    <source>
        <dbReference type="PROSITE-ProRule" id="PRU01319"/>
    </source>
</evidence>
<evidence type="ECO:0000256" key="1">
    <source>
        <dbReference type="ARBA" id="ARBA00000077"/>
    </source>
</evidence>
<keyword evidence="10 14" id="KW-0479">Metal-binding</keyword>
<comment type="catalytic activity">
    <reaction evidence="1 14 15 16">
        <text>Endonucleolytic cleavage to 5'-phosphomonoester.</text>
        <dbReference type="EC" id="3.1.26.4"/>
    </reaction>
</comment>
<keyword evidence="11 14" id="KW-0255">Endonuclease</keyword>
<comment type="caution">
    <text evidence="18">The sequence shown here is derived from an EMBL/GenBank/DDBJ whole genome shotgun (WGS) entry which is preliminary data.</text>
</comment>
<dbReference type="HAMAP" id="MF_00052_B">
    <property type="entry name" value="RNase_HII_B"/>
    <property type="match status" value="1"/>
</dbReference>
<gene>
    <name evidence="14" type="primary">rnhB</name>
    <name evidence="18" type="ORF">RED65_04075</name>
</gene>
<evidence type="ECO:0000256" key="2">
    <source>
        <dbReference type="ARBA" id="ARBA00001946"/>
    </source>
</evidence>
<comment type="function">
    <text evidence="3 14 16">Endonuclease that specifically degrades the RNA of RNA-DNA hybrids.</text>
</comment>
<evidence type="ECO:0000256" key="9">
    <source>
        <dbReference type="ARBA" id="ARBA00022722"/>
    </source>
</evidence>
<protein>
    <recommendedName>
        <fullName evidence="7 14">Ribonuclease HII</fullName>
        <shortName evidence="14">RNase HII</shortName>
        <ecNumber evidence="6 14">3.1.26.4</ecNumber>
    </recommendedName>
</protein>
<dbReference type="RefSeq" id="WP_007016267.1">
    <property type="nucleotide sequence ID" value="NZ_AAQH01000009.1"/>
</dbReference>
<dbReference type="AlphaFoldDB" id="Q1N1W0"/>
<evidence type="ECO:0000256" key="13">
    <source>
        <dbReference type="ARBA" id="ARBA00023211"/>
    </source>
</evidence>
<dbReference type="PANTHER" id="PTHR10954:SF18">
    <property type="entry name" value="RIBONUCLEASE HII"/>
    <property type="match status" value="1"/>
</dbReference>
<accession>Q1N1W0</accession>
<dbReference type="NCBIfam" id="NF000596">
    <property type="entry name" value="PRK00015.1-4"/>
    <property type="match status" value="1"/>
</dbReference>
<dbReference type="STRING" id="207949.RED65_04075"/>
<evidence type="ECO:0000259" key="17">
    <source>
        <dbReference type="PROSITE" id="PS51975"/>
    </source>
</evidence>
<keyword evidence="8 14" id="KW-0963">Cytoplasm</keyword>
<keyword evidence="19" id="KW-1185">Reference proteome</keyword>
<evidence type="ECO:0000256" key="7">
    <source>
        <dbReference type="ARBA" id="ARBA00019179"/>
    </source>
</evidence>
<dbReference type="GO" id="GO:0032299">
    <property type="term" value="C:ribonuclease H2 complex"/>
    <property type="evidence" value="ECO:0007669"/>
    <property type="project" value="TreeGrafter"/>
</dbReference>
<proteinExistence type="inferred from homology"/>
<dbReference type="Gene3D" id="3.30.420.10">
    <property type="entry name" value="Ribonuclease H-like superfamily/Ribonuclease H"/>
    <property type="match status" value="1"/>
</dbReference>
<evidence type="ECO:0000256" key="8">
    <source>
        <dbReference type="ARBA" id="ARBA00022490"/>
    </source>
</evidence>
<dbReference type="HOGENOM" id="CLU_036532_3_2_6"/>
<dbReference type="NCBIfam" id="NF000595">
    <property type="entry name" value="PRK00015.1-3"/>
    <property type="match status" value="1"/>
</dbReference>
<dbReference type="InterPro" id="IPR022898">
    <property type="entry name" value="RNase_HII"/>
</dbReference>
<feature type="binding site" evidence="14 15">
    <location>
        <position position="31"/>
    </location>
    <ligand>
        <name>a divalent metal cation</name>
        <dbReference type="ChEBI" id="CHEBI:60240"/>
    </ligand>
</feature>
<evidence type="ECO:0000256" key="11">
    <source>
        <dbReference type="ARBA" id="ARBA00022759"/>
    </source>
</evidence>
<dbReference type="InterPro" id="IPR024567">
    <property type="entry name" value="RNase_HII/HIII_dom"/>
</dbReference>
<evidence type="ECO:0000313" key="18">
    <source>
        <dbReference type="EMBL" id="EAT12171.1"/>
    </source>
</evidence>
<dbReference type="GO" id="GO:0004523">
    <property type="term" value="F:RNA-DNA hybrid ribonuclease activity"/>
    <property type="evidence" value="ECO:0007669"/>
    <property type="project" value="UniProtKB-UniRule"/>
</dbReference>
<name>Q1N1W0_9GAMM</name>
<dbReference type="PANTHER" id="PTHR10954">
    <property type="entry name" value="RIBONUCLEASE H2 SUBUNIT A"/>
    <property type="match status" value="1"/>
</dbReference>
<keyword evidence="12 14" id="KW-0378">Hydrolase</keyword>
<comment type="subcellular location">
    <subcellularLocation>
        <location evidence="4 14">Cytoplasm</location>
    </subcellularLocation>
</comment>
<dbReference type="GO" id="GO:0043137">
    <property type="term" value="P:DNA replication, removal of RNA primer"/>
    <property type="evidence" value="ECO:0007669"/>
    <property type="project" value="TreeGrafter"/>
</dbReference>
<dbReference type="Pfam" id="PF01351">
    <property type="entry name" value="RNase_HII"/>
    <property type="match status" value="1"/>
</dbReference>
<evidence type="ECO:0000256" key="3">
    <source>
        <dbReference type="ARBA" id="ARBA00004065"/>
    </source>
</evidence>
<evidence type="ECO:0000313" key="19">
    <source>
        <dbReference type="Proteomes" id="UP000004263"/>
    </source>
</evidence>
<dbReference type="SUPFAM" id="SSF53098">
    <property type="entry name" value="Ribonuclease H-like"/>
    <property type="match status" value="1"/>
</dbReference>
<keyword evidence="9 14" id="KW-0540">Nuclease</keyword>
<evidence type="ECO:0000256" key="12">
    <source>
        <dbReference type="ARBA" id="ARBA00022801"/>
    </source>
</evidence>
<dbReference type="InterPro" id="IPR036397">
    <property type="entry name" value="RNaseH_sf"/>
</dbReference>
<dbReference type="CDD" id="cd07182">
    <property type="entry name" value="RNase_HII_bacteria_HII_like"/>
    <property type="match status" value="1"/>
</dbReference>
<dbReference type="PROSITE" id="PS51975">
    <property type="entry name" value="RNASE_H_2"/>
    <property type="match status" value="1"/>
</dbReference>
<dbReference type="Proteomes" id="UP000004263">
    <property type="component" value="Unassembled WGS sequence"/>
</dbReference>
<evidence type="ECO:0000256" key="6">
    <source>
        <dbReference type="ARBA" id="ARBA00012180"/>
    </source>
</evidence>
<comment type="cofactor">
    <cofactor evidence="2">
        <name>Mg(2+)</name>
        <dbReference type="ChEBI" id="CHEBI:18420"/>
    </cofactor>
</comment>
<dbReference type="InterPro" id="IPR001352">
    <property type="entry name" value="RNase_HII/HIII"/>
</dbReference>
<keyword evidence="13 14" id="KW-0464">Manganese</keyword>
<dbReference type="GO" id="GO:0006298">
    <property type="term" value="P:mismatch repair"/>
    <property type="evidence" value="ECO:0007669"/>
    <property type="project" value="TreeGrafter"/>
</dbReference>
<comment type="cofactor">
    <cofactor evidence="14 15">
        <name>Mn(2+)</name>
        <dbReference type="ChEBI" id="CHEBI:29035"/>
    </cofactor>
    <cofactor evidence="14 15">
        <name>Mg(2+)</name>
        <dbReference type="ChEBI" id="CHEBI:18420"/>
    </cofactor>
    <text evidence="14 15">Manganese or magnesium. Binds 1 divalent metal ion per monomer in the absence of substrate. May bind a second metal ion after substrate binding.</text>
</comment>
<comment type="similarity">
    <text evidence="5 14 16">Belongs to the RNase HII family.</text>
</comment>
<evidence type="ECO:0000256" key="5">
    <source>
        <dbReference type="ARBA" id="ARBA00007383"/>
    </source>
</evidence>
<dbReference type="GO" id="GO:0003723">
    <property type="term" value="F:RNA binding"/>
    <property type="evidence" value="ECO:0007669"/>
    <property type="project" value="UniProtKB-UniRule"/>
</dbReference>
<evidence type="ECO:0000256" key="10">
    <source>
        <dbReference type="ARBA" id="ARBA00022723"/>
    </source>
</evidence>
<dbReference type="FunFam" id="3.30.420.10:FF:000006">
    <property type="entry name" value="Ribonuclease HII"/>
    <property type="match status" value="1"/>
</dbReference>
<organism evidence="18 19">
    <name type="scientific">Bermanella marisrubri</name>
    <dbReference type="NCBI Taxonomy" id="207949"/>
    <lineage>
        <taxon>Bacteria</taxon>
        <taxon>Pseudomonadati</taxon>
        <taxon>Pseudomonadota</taxon>
        <taxon>Gammaproteobacteria</taxon>
        <taxon>Oceanospirillales</taxon>
        <taxon>Oceanospirillaceae</taxon>
        <taxon>Bermanella</taxon>
    </lineage>
</organism>
<sequence length="222" mass="24330">MSESIDYSQQAWFQLEQSLKQSGILYCGVDEAGAGPLCGDVVAAAVILDPNNPIDSLNDSKKLSEKKREALFPEIKEKALAYCIARCTPQEIDEINILQARMLAMTRAVKGLRDQNGEICLPEHAFIDGNRLPQGLPCQATPVVKGDALVAAISAASVLAKVQRDHDMVELDKHYPGYELAKHKGYPTKAHLQLLKENGPTDIYRKSFGPVKALLAQAELDF</sequence>
<feature type="binding site" evidence="14 15">
    <location>
        <position position="128"/>
    </location>
    <ligand>
        <name>a divalent metal cation</name>
        <dbReference type="ChEBI" id="CHEBI:60240"/>
    </ligand>
</feature>
<reference evidence="18 19" key="1">
    <citation type="submission" date="2006-03" db="EMBL/GenBank/DDBJ databases">
        <authorList>
            <person name="Pinhassi J."/>
            <person name="Pedros-Alio C."/>
            <person name="Ferriera S."/>
            <person name="Johnson J."/>
            <person name="Kravitz S."/>
            <person name="Halpern A."/>
            <person name="Remington K."/>
            <person name="Beeson K."/>
            <person name="Tran B."/>
            <person name="Rogers Y.-H."/>
            <person name="Friedman R."/>
            <person name="Venter J.C."/>
        </authorList>
    </citation>
    <scope>NUCLEOTIDE SEQUENCE [LARGE SCALE GENOMIC DNA]</scope>
    <source>
        <strain evidence="18 19">RED65</strain>
    </source>
</reference>
<dbReference type="EMBL" id="AAQH01000009">
    <property type="protein sequence ID" value="EAT12171.1"/>
    <property type="molecule type" value="Genomic_DNA"/>
</dbReference>
<dbReference type="GO" id="GO:0005737">
    <property type="term" value="C:cytoplasm"/>
    <property type="evidence" value="ECO:0007669"/>
    <property type="project" value="UniProtKB-SubCell"/>
</dbReference>